<feature type="transmembrane region" description="Helical" evidence="2">
    <location>
        <begin position="53"/>
        <end position="71"/>
    </location>
</feature>
<feature type="transmembrane region" description="Helical" evidence="2">
    <location>
        <begin position="461"/>
        <end position="480"/>
    </location>
</feature>
<evidence type="ECO:0000256" key="2">
    <source>
        <dbReference type="SAM" id="Phobius"/>
    </source>
</evidence>
<dbReference type="EMBL" id="CACRYJ010000042">
    <property type="protein sequence ID" value="VZO37907.1"/>
    <property type="molecule type" value="Genomic_DNA"/>
</dbReference>
<reference evidence="3 4" key="1">
    <citation type="submission" date="2019-11" db="EMBL/GenBank/DDBJ databases">
        <authorList>
            <person name="Criscuolo A."/>
        </authorList>
    </citation>
    <scope>NUCLEOTIDE SEQUENCE [LARGE SCALE GENOMIC DNA]</scope>
    <source>
        <strain evidence="3">CIP111667</strain>
    </source>
</reference>
<organism evidence="3 4">
    <name type="scientific">Occultella aeris</name>
    <dbReference type="NCBI Taxonomy" id="2761496"/>
    <lineage>
        <taxon>Bacteria</taxon>
        <taxon>Bacillati</taxon>
        <taxon>Actinomycetota</taxon>
        <taxon>Actinomycetes</taxon>
        <taxon>Micrococcales</taxon>
        <taxon>Ruaniaceae</taxon>
        <taxon>Occultella</taxon>
    </lineage>
</organism>
<feature type="transmembrane region" description="Helical" evidence="2">
    <location>
        <begin position="366"/>
        <end position="384"/>
    </location>
</feature>
<dbReference type="PANTHER" id="PTHR38454:SF1">
    <property type="entry name" value="INTEGRAL MEMBRANE PROTEIN"/>
    <property type="match status" value="1"/>
</dbReference>
<sequence>MVGGRCCSLPQTVPTRGVFINEHAPVTADVDERVERPKDHSAPLFDHGGRNRLAAWLLAAAAFAVIGIRLGPSLLGLEVFVGLDLFEFFRPWSELPGAGGYPTSSIYVSDQLDSTLPGMYEIRERFLNGDLALWSSSAVGGFPLFATMHYGMLTPGRWLFFILPTWLAPAWAKLAELAFAAAFTALLARRLKFSRLAAAVAAFIYPMTGFMIGWTNWPQAAVAATIPMVFWSVERFVQLRRVRDILPVALATAILLFGGFPAVAGQTLYLAGAYALVRTIATQRRAIGAIVRDLALLAGGVLIGVALTGFQLVPFASQLLGETDLTYRASEFFSVSQPVFLLTTMFPESFAGNQLWAGASPMDVNAYLGGVTIALATLGVVSVLRGRVPRHVGLFFVGVVLLAVTLIWFQGPWTDWMNNLPIFNGNPIGRFRSQLALPAAILAAAGVDLLRTDSDGESRAFTWPTALAVGAVTALAAAAADLLNSGRILILSEQVLRDTLIAVVPLVLLFGLVLWGLRSRRPRTLVLCLVVLAVPLQALSATAFYWPTGDREDFYRTTSGIEYLQENQGHDRIATLGLPLRPNITQYYGLRTLNGHSFVTEQMSEVFLAINPSMFIGPTYTALSNDIASYGDRAPGLDRFGVRYLVADAEAILPGNVPVTLPGIGDPLAERAGDLALEPGREYTSTIAAGDLRGVHIPVILNAPGSVTVEIHDADGVLLASNELDVRNTGEEVTVPIALSPIDGVAFPDSGDPFTVTVTFTGDGLIGSADGVGNLRVQAVRAPAEGDGLDLAYAGEGLIIWERTTSLSRIRWASEAVVINDDEDRVAAVANDAVDPEAAILAEELPEELAGGTAELTITEDSGDVIRVDVEAETAGLVVVTDTMDDFVATVDGQPADIVTAEHAGGAVLVPAGSHTVELTYAPQSGKLGIGLTIGAAAILLAIGVGSLLLQRRSRRQASDAESDVRADVEVEPDSIR</sequence>
<keyword evidence="2" id="KW-0812">Transmembrane</keyword>
<dbReference type="PANTHER" id="PTHR38454">
    <property type="entry name" value="INTEGRAL MEMBRANE PROTEIN-RELATED"/>
    <property type="match status" value="1"/>
</dbReference>
<feature type="transmembrane region" description="Helical" evidence="2">
    <location>
        <begin position="524"/>
        <end position="546"/>
    </location>
</feature>
<keyword evidence="4" id="KW-1185">Reference proteome</keyword>
<protein>
    <submittedName>
        <fullName evidence="3">Bacterial membrane protein YfhO</fullName>
    </submittedName>
</protein>
<feature type="transmembrane region" description="Helical" evidence="2">
    <location>
        <begin position="928"/>
        <end position="950"/>
    </location>
</feature>
<evidence type="ECO:0000256" key="1">
    <source>
        <dbReference type="SAM" id="MobiDB-lite"/>
    </source>
</evidence>
<dbReference type="InterPro" id="IPR018580">
    <property type="entry name" value="Uncharacterised_YfhO"/>
</dbReference>
<dbReference type="AlphaFoldDB" id="A0A7M4DL17"/>
<dbReference type="Proteomes" id="UP000419743">
    <property type="component" value="Unassembled WGS sequence"/>
</dbReference>
<feature type="transmembrane region" description="Helical" evidence="2">
    <location>
        <begin position="500"/>
        <end position="517"/>
    </location>
</feature>
<feature type="transmembrane region" description="Helical" evidence="2">
    <location>
        <begin position="195"/>
        <end position="214"/>
    </location>
</feature>
<feature type="transmembrane region" description="Helical" evidence="2">
    <location>
        <begin position="294"/>
        <end position="313"/>
    </location>
</feature>
<feature type="region of interest" description="Disordered" evidence="1">
    <location>
        <begin position="958"/>
        <end position="977"/>
    </location>
</feature>
<keyword evidence="2" id="KW-0472">Membrane</keyword>
<feature type="transmembrane region" description="Helical" evidence="2">
    <location>
        <begin position="391"/>
        <end position="411"/>
    </location>
</feature>
<accession>A0A7M4DL17</accession>
<name>A0A7M4DL17_9MICO</name>
<feature type="transmembrane region" description="Helical" evidence="2">
    <location>
        <begin position="249"/>
        <end position="274"/>
    </location>
</feature>
<evidence type="ECO:0000313" key="4">
    <source>
        <dbReference type="Proteomes" id="UP000419743"/>
    </source>
</evidence>
<evidence type="ECO:0000313" key="3">
    <source>
        <dbReference type="EMBL" id="VZO37907.1"/>
    </source>
</evidence>
<feature type="transmembrane region" description="Helical" evidence="2">
    <location>
        <begin position="431"/>
        <end position="449"/>
    </location>
</feature>
<comment type="caution">
    <text evidence="3">The sequence shown here is derived from an EMBL/GenBank/DDBJ whole genome shotgun (WGS) entry which is preliminary data.</text>
</comment>
<gene>
    <name evidence="3" type="ORF">HALOF300_02832</name>
</gene>
<proteinExistence type="predicted"/>
<keyword evidence="2" id="KW-1133">Transmembrane helix</keyword>